<proteinExistence type="predicted"/>
<evidence type="ECO:0000313" key="3">
    <source>
        <dbReference type="RefSeq" id="XP_019621964.1"/>
    </source>
</evidence>
<feature type="compositionally biased region" description="Polar residues" evidence="1">
    <location>
        <begin position="150"/>
        <end position="161"/>
    </location>
</feature>
<feature type="region of interest" description="Disordered" evidence="1">
    <location>
        <begin position="89"/>
        <end position="116"/>
    </location>
</feature>
<keyword evidence="2" id="KW-1185">Reference proteome</keyword>
<name>A0A6P4XZ97_BRABE</name>
<evidence type="ECO:0000313" key="2">
    <source>
        <dbReference type="Proteomes" id="UP000515135"/>
    </source>
</evidence>
<reference evidence="3 4" key="1">
    <citation type="submission" date="2025-04" db="UniProtKB">
        <authorList>
            <consortium name="RefSeq"/>
        </authorList>
    </citation>
    <scope>IDENTIFICATION</scope>
    <source>
        <tissue evidence="3 4">Gonad</tissue>
    </source>
</reference>
<dbReference type="OrthoDB" id="9988991at2759"/>
<feature type="region of interest" description="Disordered" evidence="1">
    <location>
        <begin position="411"/>
        <end position="434"/>
    </location>
</feature>
<dbReference type="Proteomes" id="UP000515135">
    <property type="component" value="Unplaced"/>
</dbReference>
<dbReference type="RefSeq" id="XP_019621964.1">
    <property type="nucleotide sequence ID" value="XM_019766405.1"/>
</dbReference>
<evidence type="ECO:0000313" key="4">
    <source>
        <dbReference type="RefSeq" id="XP_019621965.1"/>
    </source>
</evidence>
<dbReference type="KEGG" id="bbel:109468158"/>
<dbReference type="RefSeq" id="XP_019621965.1">
    <property type="nucleotide sequence ID" value="XM_019766406.1"/>
</dbReference>
<feature type="compositionally biased region" description="Polar residues" evidence="1">
    <location>
        <begin position="198"/>
        <end position="207"/>
    </location>
</feature>
<dbReference type="GeneID" id="109468158"/>
<gene>
    <name evidence="3 4" type="primary">LOC109468158</name>
</gene>
<feature type="region of interest" description="Disordered" evidence="1">
    <location>
        <begin position="477"/>
        <end position="503"/>
    </location>
</feature>
<organism evidence="2 4">
    <name type="scientific">Branchiostoma belcheri</name>
    <name type="common">Amphioxus</name>
    <dbReference type="NCBI Taxonomy" id="7741"/>
    <lineage>
        <taxon>Eukaryota</taxon>
        <taxon>Metazoa</taxon>
        <taxon>Chordata</taxon>
        <taxon>Cephalochordata</taxon>
        <taxon>Leptocardii</taxon>
        <taxon>Amphioxiformes</taxon>
        <taxon>Branchiostomatidae</taxon>
        <taxon>Branchiostoma</taxon>
    </lineage>
</organism>
<feature type="compositionally biased region" description="Polar residues" evidence="1">
    <location>
        <begin position="172"/>
        <end position="182"/>
    </location>
</feature>
<feature type="region of interest" description="Disordered" evidence="1">
    <location>
        <begin position="142"/>
        <end position="335"/>
    </location>
</feature>
<sequence>MDNVENTAPVATEDVETTFRVKVPAEGEEAKQRRVVRQFNTERSVKMKQQSLEKSHMQLRIREHGVKAPPGALPFASAEQVMSPLMVRKMKSDDQEPGTVDTAQSHPHPPVGPKLTLSLHDMQRRQSHDRVYRVTALGIQAVATNPPPNDQTSPGVPQINTPAPPPAKDIKQNSVDSDQPSKSPKVLPAAPYLKKQLQENQFLSTPPTVRRYPQQVNEKKAQTRTTSKSLVLPAKNKKLQRPGLGREKSPRPRLSVTQSLPLKLPEDQTKDGEGVESSVVLLSPGTPPEEIPVGENMSTVPSLPPINMPVPTTTPAEQTADTQQTRDDASDDGISEDVIGQVANENVPNQEEEKEDGKREPVLDLATRVEKWINKLAFTTKSASYGDLHAGRKLGAQGLNSGLSRGRALTMPSDGAGPRLAEHRTSRLSGSQDGQTFVGLTLGSLTEGLLSPQSPRDPYLTPTQRARFQYDVRSASCSSLAPSRDPRESIYSEGVAAPPEGSLDEDAPVGPIRSPYFLHPSTCSHLRPCNVVDRIEATTGKKGVLAWLGLGTEDVHRIMRRASLIREEQERMRKFPVLKTVDDTTSNET</sequence>
<evidence type="ECO:0000256" key="1">
    <source>
        <dbReference type="SAM" id="MobiDB-lite"/>
    </source>
</evidence>
<accession>A0A6P4XZ97</accession>
<feature type="compositionally biased region" description="Basic and acidic residues" evidence="1">
    <location>
        <begin position="264"/>
        <end position="273"/>
    </location>
</feature>
<feature type="compositionally biased region" description="Polar residues" evidence="1">
    <location>
        <begin position="310"/>
        <end position="323"/>
    </location>
</feature>
<dbReference type="AlphaFoldDB" id="A0A6P4XZ97"/>
<protein>
    <submittedName>
        <fullName evidence="3 4">Uncharacterized protein LOC109468158</fullName>
    </submittedName>
</protein>